<reference evidence="1 2" key="1">
    <citation type="journal article" date="2018" name="Front. Plant Sci.">
        <title>Red Clover (Trifolium pratense) and Zigzag Clover (T. medium) - A Picture of Genomic Similarities and Differences.</title>
        <authorList>
            <person name="Dluhosova J."/>
            <person name="Istvanek J."/>
            <person name="Nedelnik J."/>
            <person name="Repkova J."/>
        </authorList>
    </citation>
    <scope>NUCLEOTIDE SEQUENCE [LARGE SCALE GENOMIC DNA]</scope>
    <source>
        <strain evidence="2">cv. 10/8</strain>
        <tissue evidence="1">Leaf</tissue>
    </source>
</reference>
<protein>
    <submittedName>
        <fullName evidence="1">Uncharacterized protein</fullName>
    </submittedName>
</protein>
<feature type="non-terminal residue" evidence="1">
    <location>
        <position position="1"/>
    </location>
</feature>
<proteinExistence type="predicted"/>
<accession>A0A392STR7</accession>
<name>A0A392STR7_9FABA</name>
<comment type="caution">
    <text evidence="1">The sequence shown here is derived from an EMBL/GenBank/DDBJ whole genome shotgun (WGS) entry which is preliminary data.</text>
</comment>
<keyword evidence="2" id="KW-1185">Reference proteome</keyword>
<dbReference type="AlphaFoldDB" id="A0A392STR7"/>
<organism evidence="1 2">
    <name type="scientific">Trifolium medium</name>
    <dbReference type="NCBI Taxonomy" id="97028"/>
    <lineage>
        <taxon>Eukaryota</taxon>
        <taxon>Viridiplantae</taxon>
        <taxon>Streptophyta</taxon>
        <taxon>Embryophyta</taxon>
        <taxon>Tracheophyta</taxon>
        <taxon>Spermatophyta</taxon>
        <taxon>Magnoliopsida</taxon>
        <taxon>eudicotyledons</taxon>
        <taxon>Gunneridae</taxon>
        <taxon>Pentapetalae</taxon>
        <taxon>rosids</taxon>
        <taxon>fabids</taxon>
        <taxon>Fabales</taxon>
        <taxon>Fabaceae</taxon>
        <taxon>Papilionoideae</taxon>
        <taxon>50 kb inversion clade</taxon>
        <taxon>NPAAA clade</taxon>
        <taxon>Hologalegina</taxon>
        <taxon>IRL clade</taxon>
        <taxon>Trifolieae</taxon>
        <taxon>Trifolium</taxon>
    </lineage>
</organism>
<dbReference type="EMBL" id="LXQA010444468">
    <property type="protein sequence ID" value="MCI52258.1"/>
    <property type="molecule type" value="Genomic_DNA"/>
</dbReference>
<dbReference type="Proteomes" id="UP000265520">
    <property type="component" value="Unassembled WGS sequence"/>
</dbReference>
<evidence type="ECO:0000313" key="1">
    <source>
        <dbReference type="EMBL" id="MCI52258.1"/>
    </source>
</evidence>
<sequence>VKIGTWLPDLARKHLKACLRENADMFAWHATEMLGLDPNVACH</sequence>
<evidence type="ECO:0000313" key="2">
    <source>
        <dbReference type="Proteomes" id="UP000265520"/>
    </source>
</evidence>